<dbReference type="Proteomes" id="UP001575652">
    <property type="component" value="Unassembled WGS sequence"/>
</dbReference>
<comment type="caution">
    <text evidence="3">The sequence shown here is derived from an EMBL/GenBank/DDBJ whole genome shotgun (WGS) entry which is preliminary data.</text>
</comment>
<sequence length="128" mass="14514">MGIWDNLWDFFWSLFWVFVFVAFLGAFFAVVVDLFRDTGLSGWFKAIWLVCLVFLPLVSLLVYVVARGEGMAARHHRDASARRYAQATYIRSLAGTSLSAEIVKARELLDAGAITDEEYTRLKEKALA</sequence>
<feature type="transmembrane region" description="Helical" evidence="1">
    <location>
        <begin position="12"/>
        <end position="35"/>
    </location>
</feature>
<evidence type="ECO:0000313" key="4">
    <source>
        <dbReference type="Proteomes" id="UP001575652"/>
    </source>
</evidence>
<dbReference type="InterPro" id="IPR018649">
    <property type="entry name" value="SHOCT"/>
</dbReference>
<dbReference type="RefSeq" id="WP_373970777.1">
    <property type="nucleotide sequence ID" value="NZ_JBHDLJ010000002.1"/>
</dbReference>
<organism evidence="3 4">
    <name type="scientific">Arthrobacter halodurans</name>
    <dbReference type="NCBI Taxonomy" id="516699"/>
    <lineage>
        <taxon>Bacteria</taxon>
        <taxon>Bacillati</taxon>
        <taxon>Actinomycetota</taxon>
        <taxon>Actinomycetes</taxon>
        <taxon>Micrococcales</taxon>
        <taxon>Micrococcaceae</taxon>
        <taxon>Arthrobacter</taxon>
    </lineage>
</organism>
<gene>
    <name evidence="3" type="ORF">ACETWP_03340</name>
</gene>
<reference evidence="3 4" key="1">
    <citation type="submission" date="2024-09" db="EMBL/GenBank/DDBJ databases">
        <authorList>
            <person name="Salinas-Garcia M.A."/>
            <person name="Prieme A."/>
        </authorList>
    </citation>
    <scope>NUCLEOTIDE SEQUENCE [LARGE SCALE GENOMIC DNA]</scope>
    <source>
        <strain evidence="3 4">DSM 21081</strain>
    </source>
</reference>
<accession>A0ABV4UJ76</accession>
<keyword evidence="1" id="KW-1133">Transmembrane helix</keyword>
<evidence type="ECO:0000313" key="3">
    <source>
        <dbReference type="EMBL" id="MFB0833611.1"/>
    </source>
</evidence>
<keyword evidence="4" id="KW-1185">Reference proteome</keyword>
<dbReference type="EMBL" id="JBHDLJ010000002">
    <property type="protein sequence ID" value="MFB0833611.1"/>
    <property type="molecule type" value="Genomic_DNA"/>
</dbReference>
<evidence type="ECO:0000259" key="2">
    <source>
        <dbReference type="Pfam" id="PF09851"/>
    </source>
</evidence>
<evidence type="ECO:0000256" key="1">
    <source>
        <dbReference type="SAM" id="Phobius"/>
    </source>
</evidence>
<feature type="transmembrane region" description="Helical" evidence="1">
    <location>
        <begin position="47"/>
        <end position="66"/>
    </location>
</feature>
<proteinExistence type="predicted"/>
<name>A0ABV4UJ76_9MICC</name>
<dbReference type="Pfam" id="PF09851">
    <property type="entry name" value="SHOCT"/>
    <property type="match status" value="1"/>
</dbReference>
<keyword evidence="1" id="KW-0812">Transmembrane</keyword>
<keyword evidence="1" id="KW-0472">Membrane</keyword>
<feature type="domain" description="SHOCT" evidence="2">
    <location>
        <begin position="101"/>
        <end position="127"/>
    </location>
</feature>
<protein>
    <submittedName>
        <fullName evidence="3">SHOCT domain-containing protein</fullName>
    </submittedName>
</protein>